<dbReference type="Gene3D" id="1.20.1560.10">
    <property type="entry name" value="ABC transporter type 1, transmembrane domain"/>
    <property type="match status" value="1"/>
</dbReference>
<evidence type="ECO:0000256" key="6">
    <source>
        <dbReference type="ARBA" id="ARBA00022741"/>
    </source>
</evidence>
<dbReference type="InterPro" id="IPR039421">
    <property type="entry name" value="Type_1_exporter"/>
</dbReference>
<evidence type="ECO:0000256" key="9">
    <source>
        <dbReference type="ARBA" id="ARBA00023136"/>
    </source>
</evidence>
<dbReference type="Pfam" id="PF00005">
    <property type="entry name" value="ABC_tran"/>
    <property type="match status" value="1"/>
</dbReference>
<dbReference type="GO" id="GO:0005886">
    <property type="term" value="C:plasma membrane"/>
    <property type="evidence" value="ECO:0007669"/>
    <property type="project" value="UniProtKB-SubCell"/>
</dbReference>
<evidence type="ECO:0000256" key="3">
    <source>
        <dbReference type="ARBA" id="ARBA00022475"/>
    </source>
</evidence>
<keyword evidence="9 11" id="KW-0472">Membrane</keyword>
<dbReference type="GO" id="GO:0015421">
    <property type="term" value="F:ABC-type oligopeptide transporter activity"/>
    <property type="evidence" value="ECO:0007669"/>
    <property type="project" value="TreeGrafter"/>
</dbReference>
<evidence type="ECO:0000259" key="12">
    <source>
        <dbReference type="PROSITE" id="PS50893"/>
    </source>
</evidence>
<evidence type="ECO:0000256" key="8">
    <source>
        <dbReference type="ARBA" id="ARBA00022989"/>
    </source>
</evidence>
<dbReference type="SMART" id="SM00382">
    <property type="entry name" value="AAA"/>
    <property type="match status" value="1"/>
</dbReference>
<feature type="transmembrane region" description="Helical" evidence="11">
    <location>
        <begin position="38"/>
        <end position="62"/>
    </location>
</feature>
<dbReference type="InterPro" id="IPR003593">
    <property type="entry name" value="AAA+_ATPase"/>
</dbReference>
<dbReference type="Pfam" id="PF00664">
    <property type="entry name" value="ABC_membrane"/>
    <property type="match status" value="1"/>
</dbReference>
<dbReference type="PANTHER" id="PTHR43394">
    <property type="entry name" value="ATP-DEPENDENT PERMEASE MDL1, MITOCHONDRIAL"/>
    <property type="match status" value="1"/>
</dbReference>
<accession>A0A543J4E5</accession>
<evidence type="ECO:0000256" key="1">
    <source>
        <dbReference type="ARBA" id="ARBA00004429"/>
    </source>
</evidence>
<keyword evidence="2" id="KW-0813">Transport</keyword>
<keyword evidence="6" id="KW-0547">Nucleotide-binding</keyword>
<dbReference type="OrthoDB" id="9806127at2"/>
<dbReference type="InterPro" id="IPR011527">
    <property type="entry name" value="ABC1_TM_dom"/>
</dbReference>
<feature type="transmembrane region" description="Helical" evidence="11">
    <location>
        <begin position="82"/>
        <end position="106"/>
    </location>
</feature>
<evidence type="ECO:0000256" key="4">
    <source>
        <dbReference type="ARBA" id="ARBA00022519"/>
    </source>
</evidence>
<gene>
    <name evidence="14" type="ORF">FHX40_4475</name>
</gene>
<feature type="domain" description="ABC transporter" evidence="12">
    <location>
        <begin position="373"/>
        <end position="628"/>
    </location>
</feature>
<dbReference type="FunFam" id="3.40.50.300:FF:000221">
    <property type="entry name" value="Multidrug ABC transporter ATP-binding protein"/>
    <property type="match status" value="1"/>
</dbReference>
<evidence type="ECO:0000256" key="7">
    <source>
        <dbReference type="ARBA" id="ARBA00022840"/>
    </source>
</evidence>
<dbReference type="GO" id="GO:0005524">
    <property type="term" value="F:ATP binding"/>
    <property type="evidence" value="ECO:0007669"/>
    <property type="project" value="UniProtKB-KW"/>
</dbReference>
<proteinExistence type="inferred from homology"/>
<dbReference type="InterPro" id="IPR027417">
    <property type="entry name" value="P-loop_NTPase"/>
</dbReference>
<dbReference type="PROSITE" id="PS50893">
    <property type="entry name" value="ABC_TRANSPORTER_2"/>
    <property type="match status" value="1"/>
</dbReference>
<name>A0A543J4E5_9ACTN</name>
<keyword evidence="3" id="KW-1003">Cell membrane</keyword>
<dbReference type="InterPro" id="IPR003439">
    <property type="entry name" value="ABC_transporter-like_ATP-bd"/>
</dbReference>
<dbReference type="Proteomes" id="UP000319213">
    <property type="component" value="Unassembled WGS sequence"/>
</dbReference>
<dbReference type="InterPro" id="IPR036640">
    <property type="entry name" value="ABC1_TM_sf"/>
</dbReference>
<reference evidence="14 15" key="1">
    <citation type="submission" date="2019-06" db="EMBL/GenBank/DDBJ databases">
        <title>Sequencing the genomes of 1000 actinobacteria strains.</title>
        <authorList>
            <person name="Klenk H.-P."/>
        </authorList>
    </citation>
    <scope>NUCLEOTIDE SEQUENCE [LARGE SCALE GENOMIC DNA]</scope>
    <source>
        <strain evidence="14 15">DSM 43186</strain>
    </source>
</reference>
<feature type="transmembrane region" description="Helical" evidence="11">
    <location>
        <begin position="181"/>
        <end position="199"/>
    </location>
</feature>
<organism evidence="14 15">
    <name type="scientific">Thermopolyspora flexuosa</name>
    <dbReference type="NCBI Taxonomy" id="103836"/>
    <lineage>
        <taxon>Bacteria</taxon>
        <taxon>Bacillati</taxon>
        <taxon>Actinomycetota</taxon>
        <taxon>Actinomycetes</taxon>
        <taxon>Streptosporangiales</taxon>
        <taxon>Streptosporangiaceae</taxon>
        <taxon>Thermopolyspora</taxon>
    </lineage>
</organism>
<dbReference type="SUPFAM" id="SSF52540">
    <property type="entry name" value="P-loop containing nucleoside triphosphate hydrolases"/>
    <property type="match status" value="1"/>
</dbReference>
<comment type="subcellular location">
    <subcellularLocation>
        <location evidence="1">Cell inner membrane</location>
        <topology evidence="1">Multi-pass membrane protein</topology>
    </subcellularLocation>
</comment>
<keyword evidence="5 11" id="KW-0812">Transmembrane</keyword>
<keyword evidence="8 11" id="KW-1133">Transmembrane helix</keyword>
<comment type="similarity">
    <text evidence="10">Belongs to the ABC transporter superfamily. Siderophore-Fe(3+) uptake transporter (SIUT) (TC 3.A.1.21) family.</text>
</comment>
<dbReference type="PROSITE" id="PS50929">
    <property type="entry name" value="ABC_TM1F"/>
    <property type="match status" value="1"/>
</dbReference>
<feature type="domain" description="ABC transmembrane type-1" evidence="13">
    <location>
        <begin position="42"/>
        <end position="326"/>
    </location>
</feature>
<dbReference type="RefSeq" id="WP_142261392.1">
    <property type="nucleotide sequence ID" value="NZ_BMPV01000002.1"/>
</dbReference>
<keyword evidence="4" id="KW-0997">Cell inner membrane</keyword>
<evidence type="ECO:0000313" key="15">
    <source>
        <dbReference type="Proteomes" id="UP000319213"/>
    </source>
</evidence>
<dbReference type="InterPro" id="IPR017871">
    <property type="entry name" value="ABC_transporter-like_CS"/>
</dbReference>
<evidence type="ECO:0000259" key="13">
    <source>
        <dbReference type="PROSITE" id="PS50929"/>
    </source>
</evidence>
<evidence type="ECO:0000256" key="5">
    <source>
        <dbReference type="ARBA" id="ARBA00022692"/>
    </source>
</evidence>
<evidence type="ECO:0000313" key="14">
    <source>
        <dbReference type="EMBL" id="TQM77704.1"/>
    </source>
</evidence>
<feature type="transmembrane region" description="Helical" evidence="11">
    <location>
        <begin position="296"/>
        <end position="314"/>
    </location>
</feature>
<evidence type="ECO:0000256" key="2">
    <source>
        <dbReference type="ARBA" id="ARBA00022448"/>
    </source>
</evidence>
<dbReference type="Gene3D" id="3.40.50.300">
    <property type="entry name" value="P-loop containing nucleotide triphosphate hydrolases"/>
    <property type="match status" value="1"/>
</dbReference>
<evidence type="ECO:0000256" key="11">
    <source>
        <dbReference type="SAM" id="Phobius"/>
    </source>
</evidence>
<dbReference type="PANTHER" id="PTHR43394:SF1">
    <property type="entry name" value="ATP-BINDING CASSETTE SUB-FAMILY B MEMBER 10, MITOCHONDRIAL"/>
    <property type="match status" value="1"/>
</dbReference>
<dbReference type="AlphaFoldDB" id="A0A543J4E5"/>
<dbReference type="PROSITE" id="PS00211">
    <property type="entry name" value="ABC_TRANSPORTER_1"/>
    <property type="match status" value="1"/>
</dbReference>
<comment type="caution">
    <text evidence="14">The sequence shown here is derived from an EMBL/GenBank/DDBJ whole genome shotgun (WGS) entry which is preliminary data.</text>
</comment>
<dbReference type="SUPFAM" id="SSF90123">
    <property type="entry name" value="ABC transporter transmembrane region"/>
    <property type="match status" value="1"/>
</dbReference>
<feature type="transmembrane region" description="Helical" evidence="11">
    <location>
        <begin position="157"/>
        <end position="175"/>
    </location>
</feature>
<protein>
    <submittedName>
        <fullName evidence="14">ABC-type multidrug transport system fused ATPase/permease subunit</fullName>
    </submittedName>
</protein>
<sequence length="637" mass="67615">MARSGRGDRVAGVFTAVFAWLTGSPLARRTGELLHGQAARLIGVVLLSVTGSLGVLVTPFVVRALVDGVVAGTGTAALWPPLLVVLAVAVAQAGVLALRMVTTAALGETVASRMRTTLYRHALRVPFGFYPSSEPGAFLTLLANDVSNVQVAMAMDIPALLAGAANLLVVVAAVLVLDWRLTLVALVSVPLAVLLVRIARGHATRTAATQLAGLQELIGVVSDTTGVSGALQIRLFRRQGHEEERFLRLTDRVRRLGIRRTRIEALVRFAVTVMGALVAVATVGVGMWLVSTGATSIGTVAGFAAALASLYLPLSSMAESRTRLAAAGASLTRIYAFLDVPVSRPALQVRERPPAETAVPAEDHAAGGEVPDLELRDVWFSYDRARPDRAGPTGPAGRDAAPYRPERWALRGVNLRVGAGEKVAVVGPSGSGKTTLGYLATAIYPPASGRVLIRGTDAADLDDDRLRALVGCVPQDPFLFNDTIAANLRYGRLDATEEEMWAALEAANLHDTVHALPDRLATRVGARGHRLSGGERQRMAIARAILQDPRILVLDEATSQMDAENERLVNAALQRLSADRTCLVIAHRLSTVVDADHIVVLADGAIVERGRHRDLVNGGPVYSRLYAQQAGPDRTDE</sequence>
<keyword evidence="7" id="KW-0067">ATP-binding</keyword>
<dbReference type="EMBL" id="VFPQ01000001">
    <property type="protein sequence ID" value="TQM77704.1"/>
    <property type="molecule type" value="Genomic_DNA"/>
</dbReference>
<feature type="transmembrane region" description="Helical" evidence="11">
    <location>
        <begin position="265"/>
        <end position="290"/>
    </location>
</feature>
<evidence type="ECO:0000256" key="10">
    <source>
        <dbReference type="ARBA" id="ARBA00023455"/>
    </source>
</evidence>
<keyword evidence="15" id="KW-1185">Reference proteome</keyword>
<dbReference type="GO" id="GO:0016887">
    <property type="term" value="F:ATP hydrolysis activity"/>
    <property type="evidence" value="ECO:0007669"/>
    <property type="project" value="InterPro"/>
</dbReference>